<organism evidence="2 3">
    <name type="scientific">Conger conger</name>
    <name type="common">Conger eel</name>
    <name type="synonym">Muraena conger</name>
    <dbReference type="NCBI Taxonomy" id="82655"/>
    <lineage>
        <taxon>Eukaryota</taxon>
        <taxon>Metazoa</taxon>
        <taxon>Chordata</taxon>
        <taxon>Craniata</taxon>
        <taxon>Vertebrata</taxon>
        <taxon>Euteleostomi</taxon>
        <taxon>Actinopterygii</taxon>
        <taxon>Neopterygii</taxon>
        <taxon>Teleostei</taxon>
        <taxon>Anguilliformes</taxon>
        <taxon>Congridae</taxon>
        <taxon>Conger</taxon>
    </lineage>
</organism>
<dbReference type="Proteomes" id="UP001152803">
    <property type="component" value="Unassembled WGS sequence"/>
</dbReference>
<accession>A0A9Q1D5A9</accession>
<gene>
    <name evidence="2" type="ORF">COCON_G00178880</name>
</gene>
<sequence length="124" mass="14225">MHKLRHRSSAARRISSQNGGGRSLSERFSLSLCYDLSLHAQRTKFPFGRTALSMCRDLTHRDTLETRSISARLPHKQGRFPKPLTPRAAYQTSSGRRGENRERVGPWLRGLLTCNIHELQQKSR</sequence>
<feature type="region of interest" description="Disordered" evidence="1">
    <location>
        <begin position="66"/>
        <end position="102"/>
    </location>
</feature>
<feature type="region of interest" description="Disordered" evidence="1">
    <location>
        <begin position="1"/>
        <end position="24"/>
    </location>
</feature>
<name>A0A9Q1D5A9_CONCO</name>
<evidence type="ECO:0000256" key="1">
    <source>
        <dbReference type="SAM" id="MobiDB-lite"/>
    </source>
</evidence>
<protein>
    <submittedName>
        <fullName evidence="2">Uncharacterized protein</fullName>
    </submittedName>
</protein>
<feature type="compositionally biased region" description="Basic residues" evidence="1">
    <location>
        <begin position="1"/>
        <end position="10"/>
    </location>
</feature>
<keyword evidence="3" id="KW-1185">Reference proteome</keyword>
<proteinExistence type="predicted"/>
<dbReference type="EMBL" id="JAFJMO010000013">
    <property type="protein sequence ID" value="KAJ8258876.1"/>
    <property type="molecule type" value="Genomic_DNA"/>
</dbReference>
<evidence type="ECO:0000313" key="2">
    <source>
        <dbReference type="EMBL" id="KAJ8258876.1"/>
    </source>
</evidence>
<comment type="caution">
    <text evidence="2">The sequence shown here is derived from an EMBL/GenBank/DDBJ whole genome shotgun (WGS) entry which is preliminary data.</text>
</comment>
<reference evidence="2" key="1">
    <citation type="journal article" date="2023" name="Science">
        <title>Genome structures resolve the early diversification of teleost fishes.</title>
        <authorList>
            <person name="Parey E."/>
            <person name="Louis A."/>
            <person name="Montfort J."/>
            <person name="Bouchez O."/>
            <person name="Roques C."/>
            <person name="Iampietro C."/>
            <person name="Lluch J."/>
            <person name="Castinel A."/>
            <person name="Donnadieu C."/>
            <person name="Desvignes T."/>
            <person name="Floi Bucao C."/>
            <person name="Jouanno E."/>
            <person name="Wen M."/>
            <person name="Mejri S."/>
            <person name="Dirks R."/>
            <person name="Jansen H."/>
            <person name="Henkel C."/>
            <person name="Chen W.J."/>
            <person name="Zahm M."/>
            <person name="Cabau C."/>
            <person name="Klopp C."/>
            <person name="Thompson A.W."/>
            <person name="Robinson-Rechavi M."/>
            <person name="Braasch I."/>
            <person name="Lecointre G."/>
            <person name="Bobe J."/>
            <person name="Postlethwait J.H."/>
            <person name="Berthelot C."/>
            <person name="Roest Crollius H."/>
            <person name="Guiguen Y."/>
        </authorList>
    </citation>
    <scope>NUCLEOTIDE SEQUENCE</scope>
    <source>
        <strain evidence="2">Concon-B</strain>
    </source>
</reference>
<dbReference type="AlphaFoldDB" id="A0A9Q1D5A9"/>
<evidence type="ECO:0000313" key="3">
    <source>
        <dbReference type="Proteomes" id="UP001152803"/>
    </source>
</evidence>